<dbReference type="SMART" id="SM00751">
    <property type="entry name" value="BSD"/>
    <property type="match status" value="1"/>
</dbReference>
<dbReference type="InterPro" id="IPR013876">
    <property type="entry name" value="TFIIH_BTF_p62_N"/>
</dbReference>
<dbReference type="InterPro" id="IPR005607">
    <property type="entry name" value="BSD_dom"/>
</dbReference>
<dbReference type="SUPFAM" id="SSF50729">
    <property type="entry name" value="PH domain-like"/>
    <property type="match status" value="1"/>
</dbReference>
<feature type="compositionally biased region" description="Polar residues" evidence="7">
    <location>
        <begin position="123"/>
        <end position="141"/>
    </location>
</feature>
<name>A0A0D7ADN4_9AGAR</name>
<comment type="subcellular location">
    <subcellularLocation>
        <location evidence="1">Nucleus</location>
    </subcellularLocation>
</comment>
<keyword evidence="4" id="KW-0805">Transcription regulation</keyword>
<dbReference type="Gene3D" id="2.30.29.30">
    <property type="entry name" value="Pleckstrin-homology domain (PH domain)/Phosphotyrosine-binding domain (PTB)"/>
    <property type="match status" value="1"/>
</dbReference>
<accession>A0A0D7ADN4</accession>
<dbReference type="AlphaFoldDB" id="A0A0D7ADN4"/>
<evidence type="ECO:0000256" key="4">
    <source>
        <dbReference type="ARBA" id="ARBA00023015"/>
    </source>
</evidence>
<dbReference type="InterPro" id="IPR011993">
    <property type="entry name" value="PH-like_dom_sf"/>
</dbReference>
<dbReference type="Gene3D" id="1.10.3970.10">
    <property type="entry name" value="BSD domain"/>
    <property type="match status" value="1"/>
</dbReference>
<dbReference type="EMBL" id="KN881727">
    <property type="protein sequence ID" value="KIY49107.1"/>
    <property type="molecule type" value="Genomic_DNA"/>
</dbReference>
<dbReference type="Pfam" id="PF03909">
    <property type="entry name" value="BSD"/>
    <property type="match status" value="1"/>
</dbReference>
<dbReference type="Proteomes" id="UP000054144">
    <property type="component" value="Unassembled WGS sequence"/>
</dbReference>
<evidence type="ECO:0000256" key="6">
    <source>
        <dbReference type="ARBA" id="ARBA00023242"/>
    </source>
</evidence>
<dbReference type="Gene3D" id="6.10.140.1200">
    <property type="match status" value="1"/>
</dbReference>
<gene>
    <name evidence="9" type="ORF">FISHEDRAFT_42041</name>
</gene>
<keyword evidence="5" id="KW-0804">Transcription</keyword>
<feature type="region of interest" description="Disordered" evidence="7">
    <location>
        <begin position="107"/>
        <end position="142"/>
    </location>
</feature>
<dbReference type="GO" id="GO:0000439">
    <property type="term" value="C:transcription factor TFIIH core complex"/>
    <property type="evidence" value="ECO:0007669"/>
    <property type="project" value="InterPro"/>
</dbReference>
<evidence type="ECO:0000256" key="3">
    <source>
        <dbReference type="ARBA" id="ARBA00022737"/>
    </source>
</evidence>
<evidence type="ECO:0000256" key="5">
    <source>
        <dbReference type="ARBA" id="ARBA00023163"/>
    </source>
</evidence>
<protein>
    <recommendedName>
        <fullName evidence="8">BSD domain-containing protein</fullName>
    </recommendedName>
</protein>
<evidence type="ECO:0000256" key="7">
    <source>
        <dbReference type="SAM" id="MobiDB-lite"/>
    </source>
</evidence>
<evidence type="ECO:0000259" key="8">
    <source>
        <dbReference type="PROSITE" id="PS50858"/>
    </source>
</evidence>
<sequence length="583" mass="65470">MSNVCSAKASYKKAKGLLELSDTHLQWTADGMRAPSVRVALSDIPTIFCSKRDAPAVRLKIAVVNDPNGFNFTFSALQPVALAEREKFKKEITNAIALNRANVESALPLPPTLNAPGSSSSSRAVSVTNGTNGHSSSTPTIVGTDAATDFRLRKQVLLTNRDLAQLHRELVMSGQITEAEFWEGREHLLLASAAEQSQRKGKRGQLVDPRPETINGEVRIRVTPQLVHDIFDEYPVVQKAYNDIVPKTLSEAEFWTRYFGSKLFHAHRASVRSAATQHVANEDPIFDKYLEREDDGLEPRNPRDEVVELFVDLVATSEDHKETGNAQDYTMQAGRDRKNLPLIRKFNEHSERLLNSALGDLPQAKRRRLNPEDDDARIDLEDLHDADAASDIVLQMKDIQRHFQSSIREEKEQSTLDSKQVLEEAKSNATQWKAALTNLKVERQSCDAALLSMTHNVEARLRTYTKTNDIPDPLLRQMKTCQTAANEFLRQYWTSVYPPLHDKQLSTASPAQRCAKAEKMMSYIYKTPEKIKAIVDMASSYGVDTNRVQQAMAPVLNAANHAMADHRERHRKQSRISKRVADG</sequence>
<evidence type="ECO:0000313" key="9">
    <source>
        <dbReference type="EMBL" id="KIY49107.1"/>
    </source>
</evidence>
<keyword evidence="10" id="KW-1185">Reference proteome</keyword>
<organism evidence="9 10">
    <name type="scientific">Fistulina hepatica ATCC 64428</name>
    <dbReference type="NCBI Taxonomy" id="1128425"/>
    <lineage>
        <taxon>Eukaryota</taxon>
        <taxon>Fungi</taxon>
        <taxon>Dikarya</taxon>
        <taxon>Basidiomycota</taxon>
        <taxon>Agaricomycotina</taxon>
        <taxon>Agaricomycetes</taxon>
        <taxon>Agaricomycetidae</taxon>
        <taxon>Agaricales</taxon>
        <taxon>Fistulinaceae</taxon>
        <taxon>Fistulina</taxon>
    </lineage>
</organism>
<dbReference type="SUPFAM" id="SSF140383">
    <property type="entry name" value="BSD domain-like"/>
    <property type="match status" value="2"/>
</dbReference>
<comment type="similarity">
    <text evidence="2">Belongs to the TFB1 family.</text>
</comment>
<feature type="domain" description="BSD" evidence="8">
    <location>
        <begin position="214"/>
        <end position="266"/>
    </location>
</feature>
<dbReference type="PANTHER" id="PTHR12856">
    <property type="entry name" value="TRANSCRIPTION INITIATION FACTOR IIH-RELATED"/>
    <property type="match status" value="1"/>
</dbReference>
<keyword evidence="3" id="KW-0677">Repeat</keyword>
<proteinExistence type="inferred from homology"/>
<evidence type="ECO:0000256" key="1">
    <source>
        <dbReference type="ARBA" id="ARBA00004123"/>
    </source>
</evidence>
<evidence type="ECO:0000313" key="10">
    <source>
        <dbReference type="Proteomes" id="UP000054144"/>
    </source>
</evidence>
<keyword evidence="6" id="KW-0539">Nucleus</keyword>
<reference evidence="9 10" key="1">
    <citation type="journal article" date="2015" name="Fungal Genet. Biol.">
        <title>Evolution of novel wood decay mechanisms in Agaricales revealed by the genome sequences of Fistulina hepatica and Cylindrobasidium torrendii.</title>
        <authorList>
            <person name="Floudas D."/>
            <person name="Held B.W."/>
            <person name="Riley R."/>
            <person name="Nagy L.G."/>
            <person name="Koehler G."/>
            <person name="Ransdell A.S."/>
            <person name="Younus H."/>
            <person name="Chow J."/>
            <person name="Chiniquy J."/>
            <person name="Lipzen A."/>
            <person name="Tritt A."/>
            <person name="Sun H."/>
            <person name="Haridas S."/>
            <person name="LaButti K."/>
            <person name="Ohm R.A."/>
            <person name="Kues U."/>
            <person name="Blanchette R.A."/>
            <person name="Grigoriev I.V."/>
            <person name="Minto R.E."/>
            <person name="Hibbett D.S."/>
        </authorList>
    </citation>
    <scope>NUCLEOTIDE SEQUENCE [LARGE SCALE GENOMIC DNA]</scope>
    <source>
        <strain evidence="9 10">ATCC 64428</strain>
    </source>
</reference>
<dbReference type="PROSITE" id="PS50858">
    <property type="entry name" value="BSD"/>
    <property type="match status" value="1"/>
</dbReference>
<dbReference type="OrthoDB" id="360521at2759"/>
<dbReference type="InterPro" id="IPR027079">
    <property type="entry name" value="Tfb1/GTF2H1"/>
</dbReference>
<dbReference type="GO" id="GO:0006289">
    <property type="term" value="P:nucleotide-excision repair"/>
    <property type="evidence" value="ECO:0007669"/>
    <property type="project" value="InterPro"/>
</dbReference>
<evidence type="ECO:0000256" key="2">
    <source>
        <dbReference type="ARBA" id="ARBA00009448"/>
    </source>
</evidence>
<dbReference type="GO" id="GO:0006351">
    <property type="term" value="P:DNA-templated transcription"/>
    <property type="evidence" value="ECO:0007669"/>
    <property type="project" value="InterPro"/>
</dbReference>
<dbReference type="CDD" id="cd13229">
    <property type="entry name" value="PH_TFIIH"/>
    <property type="match status" value="1"/>
</dbReference>
<dbReference type="InterPro" id="IPR035925">
    <property type="entry name" value="BSD_dom_sf"/>
</dbReference>
<dbReference type="Pfam" id="PF08567">
    <property type="entry name" value="PH_TFIIH"/>
    <property type="match status" value="1"/>
</dbReference>